<dbReference type="Gene3D" id="2.120.10.90">
    <property type="entry name" value="DNA gyrase/topoisomerase IV, subunit A, C-terminal"/>
    <property type="match status" value="1"/>
</dbReference>
<comment type="catalytic activity">
    <reaction evidence="1 8">
        <text>ATP-dependent breakage, passage and rejoining of double-stranded DNA.</text>
        <dbReference type="EC" id="5.6.2.2"/>
    </reaction>
</comment>
<dbReference type="GO" id="GO:0007059">
    <property type="term" value="P:chromosome segregation"/>
    <property type="evidence" value="ECO:0007669"/>
    <property type="project" value="TreeGrafter"/>
</dbReference>
<evidence type="ECO:0000256" key="1">
    <source>
        <dbReference type="ARBA" id="ARBA00000185"/>
    </source>
</evidence>
<evidence type="ECO:0000313" key="11">
    <source>
        <dbReference type="Proteomes" id="UP000014977"/>
    </source>
</evidence>
<dbReference type="InterPro" id="IPR035516">
    <property type="entry name" value="Gyrase/topoIV_suA_C"/>
</dbReference>
<dbReference type="InterPro" id="IPR013757">
    <property type="entry name" value="Topo_IIA_A_a_sf"/>
</dbReference>
<evidence type="ECO:0000259" key="9">
    <source>
        <dbReference type="PROSITE" id="PS52040"/>
    </source>
</evidence>
<feature type="active site" description="O-(5'-phospho-DNA)-tyrosine intermediate" evidence="8">
    <location>
        <position position="127"/>
    </location>
</feature>
<keyword evidence="3" id="KW-1003">Cell membrane</keyword>
<dbReference type="NCBIfam" id="NF004044">
    <property type="entry name" value="PRK05561.1"/>
    <property type="match status" value="1"/>
</dbReference>
<dbReference type="PANTHER" id="PTHR43493:SF1">
    <property type="entry name" value="DNA TOPOISOMERASE 4 SUBUNIT A"/>
    <property type="match status" value="1"/>
</dbReference>
<dbReference type="InterPro" id="IPR006691">
    <property type="entry name" value="GyrA/parC_rep"/>
</dbReference>
<dbReference type="Gene3D" id="1.10.268.10">
    <property type="entry name" value="Topoisomerase, domain 3"/>
    <property type="match status" value="1"/>
</dbReference>
<dbReference type="PANTHER" id="PTHR43493">
    <property type="entry name" value="DNA GYRASE/TOPOISOMERASE SUBUNIT A"/>
    <property type="match status" value="1"/>
</dbReference>
<dbReference type="NCBIfam" id="TIGR01062">
    <property type="entry name" value="parC_Gneg"/>
    <property type="match status" value="1"/>
</dbReference>
<dbReference type="InterPro" id="IPR002205">
    <property type="entry name" value="Topo_IIA_dom_A"/>
</dbReference>
<dbReference type="Pfam" id="PF00521">
    <property type="entry name" value="DNA_topoisoIV"/>
    <property type="match status" value="1"/>
</dbReference>
<dbReference type="AlphaFoldDB" id="S7U6Y4"/>
<protein>
    <recommendedName>
        <fullName evidence="2">DNA topoisomerase (ATP-hydrolyzing)</fullName>
        <ecNumber evidence="2">5.6.2.2</ecNumber>
    </recommendedName>
</protein>
<keyword evidence="11" id="KW-1185">Reference proteome</keyword>
<dbReference type="FunFam" id="1.10.268.10:FF:000001">
    <property type="entry name" value="DNA gyrase subunit A"/>
    <property type="match status" value="1"/>
</dbReference>
<keyword evidence="4 8" id="KW-0799">Topoisomerase</keyword>
<proteinExistence type="inferred from homology"/>
<dbReference type="InterPro" id="IPR013758">
    <property type="entry name" value="Topo_IIA_A/C_ab"/>
</dbReference>
<organism evidence="10 11">
    <name type="scientific">Desulfococcus multivorans DSM 2059</name>
    <dbReference type="NCBI Taxonomy" id="1121405"/>
    <lineage>
        <taxon>Bacteria</taxon>
        <taxon>Pseudomonadati</taxon>
        <taxon>Thermodesulfobacteriota</taxon>
        <taxon>Desulfobacteria</taxon>
        <taxon>Desulfobacterales</taxon>
        <taxon>Desulfococcaceae</taxon>
        <taxon>Desulfococcus</taxon>
    </lineage>
</organism>
<dbReference type="SUPFAM" id="SSF101904">
    <property type="entry name" value="GyrA/ParC C-terminal domain-like"/>
    <property type="match status" value="1"/>
</dbReference>
<dbReference type="OrthoDB" id="9806486at2"/>
<keyword evidence="6" id="KW-0472">Membrane</keyword>
<dbReference type="GO" id="GO:0005737">
    <property type="term" value="C:cytoplasm"/>
    <property type="evidence" value="ECO:0007669"/>
    <property type="project" value="TreeGrafter"/>
</dbReference>
<evidence type="ECO:0000256" key="8">
    <source>
        <dbReference type="PROSITE-ProRule" id="PRU01384"/>
    </source>
</evidence>
<evidence type="ECO:0000256" key="7">
    <source>
        <dbReference type="ARBA" id="ARBA00023235"/>
    </source>
</evidence>
<reference evidence="10 11" key="1">
    <citation type="journal article" date="2013" name="Genome Announc.">
        <title>Draft genome sequences for three mercury-methylating, sulfate-reducing bacteria.</title>
        <authorList>
            <person name="Brown S.D."/>
            <person name="Hurt R.A.Jr."/>
            <person name="Gilmour C.C."/>
            <person name="Elias D.A."/>
        </authorList>
    </citation>
    <scope>NUCLEOTIDE SEQUENCE [LARGE SCALE GENOMIC DNA]</scope>
    <source>
        <strain evidence="10 11">DSM 2059</strain>
    </source>
</reference>
<dbReference type="eggNOG" id="COG0188">
    <property type="taxonomic scope" value="Bacteria"/>
</dbReference>
<dbReference type="GO" id="GO:0005524">
    <property type="term" value="F:ATP binding"/>
    <property type="evidence" value="ECO:0007669"/>
    <property type="project" value="InterPro"/>
</dbReference>
<dbReference type="InterPro" id="IPR013760">
    <property type="entry name" value="Topo_IIA-like_dom_sf"/>
</dbReference>
<dbReference type="InterPro" id="IPR005742">
    <property type="entry name" value="TopoIV_A_Gneg"/>
</dbReference>
<dbReference type="InterPro" id="IPR050220">
    <property type="entry name" value="Type_II_DNA_Topoisomerases"/>
</dbReference>
<dbReference type="PATRIC" id="fig|1121405.3.peg.62"/>
<dbReference type="HAMAP" id="MF_00936">
    <property type="entry name" value="ParC_type1"/>
    <property type="match status" value="1"/>
</dbReference>
<dbReference type="SUPFAM" id="SSF56719">
    <property type="entry name" value="Type II DNA topoisomerase"/>
    <property type="match status" value="1"/>
</dbReference>
<keyword evidence="7 8" id="KW-0413">Isomerase</keyword>
<feature type="domain" description="Topo IIA-type catalytic" evidence="9">
    <location>
        <begin position="38"/>
        <end position="501"/>
    </location>
</feature>
<evidence type="ECO:0000313" key="10">
    <source>
        <dbReference type="EMBL" id="EPR44875.1"/>
    </source>
</evidence>
<name>S7U6Y4_DESML</name>
<sequence length="768" mass="84776">MSDTASIVDEGAEQLSLGNFVRPAYLNYAMYVIMDRALPFVGDGLKPVQRRIVYAMSELGLKATAKPKKSARTVGDVLGKYHPHGDSACYEAMVLMAQNFSYRYPFIDGQGNWGSIASPKEFAAMRYTEARLSAYADVFLSELSMGTVDWVPNFDGTLEEPRMLPARLPNIILNGAAGIAVGMATDIPPHNLREIVAACIHLIDNPNASLEDICGIVPGPDFPTGAEIITPAAELTEIYRNGQGMIRMRATYELDNGDIVVTALPYQVSPEKVIEQIAAQMIAKKLPMVSDIRDLSDQEEPTRIMILPRSARVDKEALMSHLFATTDLEKSVKVNMTAIGLNRKPQAFGLVDLLRQWLEFRRDTVTRRLRFRFDKITERLHILDGLLAAYLNLDAVIRIIRDSDEPKTALMSGFDLSPLQAEAILQIRLRQLARLEEIKIREEKAGLEKERDRIERILGSDRRMKTLIKKELAADAETYGDPRRTRIVARREAHAIKETDLAPPEPITVVLSVNGWVRAAKGHNIDPAQLSYKAGDTLLSVARGNTHQPAVFLDTAGRSYALLSGTLPSARSQGEPLTGRLSLASGERFVAVVMGEPGRKLLLASDCGYGFVTDAHNMATKNTKGKAMLTLPRNARPLPPREVRNPETDCLAIVTTEGRMLLFPVRNLPELSKGKGNKIIQIPPKAARERRELVNIIEIVPQGATIKVHSGKQAVRFTWESLSVFMGERGRRGKLLPRGYQRVDYIEVIPPHEPASGAADASGSGSGE</sequence>
<dbReference type="GO" id="GO:0005694">
    <property type="term" value="C:chromosome"/>
    <property type="evidence" value="ECO:0007669"/>
    <property type="project" value="InterPro"/>
</dbReference>
<evidence type="ECO:0000256" key="5">
    <source>
        <dbReference type="ARBA" id="ARBA00023125"/>
    </source>
</evidence>
<dbReference type="STRING" id="897.B2D07_11425"/>
<evidence type="ECO:0000256" key="6">
    <source>
        <dbReference type="ARBA" id="ARBA00023136"/>
    </source>
</evidence>
<comment type="caution">
    <text evidence="10">The sequence shown here is derived from an EMBL/GenBank/DDBJ whole genome shotgun (WGS) entry which is preliminary data.</text>
</comment>
<dbReference type="RefSeq" id="WP_020875102.1">
    <property type="nucleotide sequence ID" value="NZ_ATHJ01000011.1"/>
</dbReference>
<dbReference type="Gene3D" id="3.90.199.10">
    <property type="entry name" value="Topoisomerase II, domain 5"/>
    <property type="match status" value="1"/>
</dbReference>
<dbReference type="GO" id="GO:0003918">
    <property type="term" value="F:DNA topoisomerase type II (double strand cut, ATP-hydrolyzing) activity"/>
    <property type="evidence" value="ECO:0007669"/>
    <property type="project" value="UniProtKB-EC"/>
</dbReference>
<evidence type="ECO:0000256" key="2">
    <source>
        <dbReference type="ARBA" id="ARBA00012895"/>
    </source>
</evidence>
<dbReference type="GO" id="GO:0009330">
    <property type="term" value="C:DNA topoisomerase type II (double strand cut, ATP-hydrolyzing) complex"/>
    <property type="evidence" value="ECO:0007669"/>
    <property type="project" value="TreeGrafter"/>
</dbReference>
<gene>
    <name evidence="10" type="ORF">dsmv_0911</name>
</gene>
<dbReference type="EC" id="5.6.2.2" evidence="2"/>
<evidence type="ECO:0000256" key="4">
    <source>
        <dbReference type="ARBA" id="ARBA00023029"/>
    </source>
</evidence>
<accession>S7U6Y4</accession>
<dbReference type="Pfam" id="PF03989">
    <property type="entry name" value="DNA_gyraseA_C"/>
    <property type="match status" value="2"/>
</dbReference>
<dbReference type="GO" id="GO:0006265">
    <property type="term" value="P:DNA topological change"/>
    <property type="evidence" value="ECO:0007669"/>
    <property type="project" value="UniProtKB-UniRule"/>
</dbReference>
<keyword evidence="5 8" id="KW-0238">DNA-binding</keyword>
<evidence type="ECO:0000256" key="3">
    <source>
        <dbReference type="ARBA" id="ARBA00022475"/>
    </source>
</evidence>
<dbReference type="GO" id="GO:0003677">
    <property type="term" value="F:DNA binding"/>
    <property type="evidence" value="ECO:0007669"/>
    <property type="project" value="UniProtKB-UniRule"/>
</dbReference>
<dbReference type="PROSITE" id="PS52040">
    <property type="entry name" value="TOPO_IIA"/>
    <property type="match status" value="1"/>
</dbReference>
<dbReference type="SMART" id="SM00434">
    <property type="entry name" value="TOP4c"/>
    <property type="match status" value="1"/>
</dbReference>
<dbReference type="Proteomes" id="UP000014977">
    <property type="component" value="Unassembled WGS sequence"/>
</dbReference>
<dbReference type="CDD" id="cd00187">
    <property type="entry name" value="TOP4c"/>
    <property type="match status" value="1"/>
</dbReference>
<dbReference type="EMBL" id="ATHJ01000011">
    <property type="protein sequence ID" value="EPR44875.1"/>
    <property type="molecule type" value="Genomic_DNA"/>
</dbReference>
<dbReference type="Gene3D" id="3.30.1360.40">
    <property type="match status" value="1"/>
</dbReference>